<evidence type="ECO:0000313" key="1">
    <source>
        <dbReference type="EMBL" id="GKX67421.1"/>
    </source>
</evidence>
<keyword evidence="2" id="KW-1185">Reference proteome</keyword>
<comment type="caution">
    <text evidence="1">The sequence shown here is derived from an EMBL/GenBank/DDBJ whole genome shotgun (WGS) entry which is preliminary data.</text>
</comment>
<accession>A0ACB5REA0</accession>
<reference evidence="1" key="1">
    <citation type="journal article" date="2025" name="Int. J. Syst. Evol. Microbiol.">
        <title>Inconstantimicrobium mannanitabidum sp. nov., a novel member of the family Clostridiaceae isolated from anoxic soil under the treatment of reductive soil disinfestation.</title>
        <authorList>
            <person name="Ueki A."/>
            <person name="Tonouchi A."/>
            <person name="Honma S."/>
            <person name="Kaku N."/>
            <person name="Ueki K."/>
        </authorList>
    </citation>
    <scope>NUCLEOTIDE SEQUENCE</scope>
    <source>
        <strain evidence="1">TW13</strain>
    </source>
</reference>
<dbReference type="Proteomes" id="UP001058074">
    <property type="component" value="Unassembled WGS sequence"/>
</dbReference>
<dbReference type="EMBL" id="BROD01000001">
    <property type="protein sequence ID" value="GKX67421.1"/>
    <property type="molecule type" value="Genomic_DNA"/>
</dbReference>
<gene>
    <name evidence="1" type="ORF">rsdtw13_26790</name>
</gene>
<protein>
    <submittedName>
        <fullName evidence="1">Type 4 prepilin peptidase 1</fullName>
    </submittedName>
</protein>
<organism evidence="1 2">
    <name type="scientific">Inconstantimicrobium mannanitabidum</name>
    <dbReference type="NCBI Taxonomy" id="1604901"/>
    <lineage>
        <taxon>Bacteria</taxon>
        <taxon>Bacillati</taxon>
        <taxon>Bacillota</taxon>
        <taxon>Clostridia</taxon>
        <taxon>Eubacteriales</taxon>
        <taxon>Clostridiaceae</taxon>
        <taxon>Inconstantimicrobium</taxon>
    </lineage>
</organism>
<sequence length="171" mass="19292">MRIVKIILLFIIVSLAMYTDIKENKIKNKHLIIPLVLGIVLSFISGGVEGMKDSLLGMIIPIGIFFVVFLFRMFGAGDIKLYCTIGAIMGVKFIENNIIYSFLLAGIIVIVYLLITRKLTKKIIDIYFLLKNSIVTKSIGEFSQHKYEHFPFASAIFAGTLFQVILGYNFI</sequence>
<evidence type="ECO:0000313" key="2">
    <source>
        <dbReference type="Proteomes" id="UP001058074"/>
    </source>
</evidence>
<name>A0ACB5REA0_9CLOT</name>
<proteinExistence type="predicted"/>